<keyword evidence="2" id="KW-0812">Transmembrane</keyword>
<dbReference type="Proteomes" id="UP000708208">
    <property type="component" value="Unassembled WGS sequence"/>
</dbReference>
<feature type="compositionally biased region" description="Low complexity" evidence="1">
    <location>
        <begin position="31"/>
        <end position="42"/>
    </location>
</feature>
<feature type="region of interest" description="Disordered" evidence="1">
    <location>
        <begin position="69"/>
        <end position="185"/>
    </location>
</feature>
<evidence type="ECO:0000256" key="3">
    <source>
        <dbReference type="SAM" id="SignalP"/>
    </source>
</evidence>
<feature type="compositionally biased region" description="Polar residues" evidence="1">
    <location>
        <begin position="132"/>
        <end position="162"/>
    </location>
</feature>
<keyword evidence="2" id="KW-0472">Membrane</keyword>
<feature type="signal peptide" evidence="3">
    <location>
        <begin position="1"/>
        <end position="23"/>
    </location>
</feature>
<protein>
    <submittedName>
        <fullName evidence="4">Uncharacterized protein</fullName>
    </submittedName>
</protein>
<evidence type="ECO:0000256" key="1">
    <source>
        <dbReference type="SAM" id="MobiDB-lite"/>
    </source>
</evidence>
<sequence length="343" mass="37376">MLKFSLIFLLTVSLPLGIYCVAANEEEEGINPIPSNNTIPNNATKPVPSSLEGNEEKDISDTILNTIERQNETATEETGTTGSTDESDATGTTEESDVSTTTEDDDETTILDASTSPDNRTTEPPPTVAPPGNSSEIISTSSPAGNYTTTDETPVNRSTFPTVTPLPETSLPTGQPSPSKSRKSGPPTWALVLMSLLISFSLLFTAFFLLRRYCVRKRKEERRYLLSARSQEGYFFGEQSGEYGNSLTYNTRRGIKMKTVLALLLVSAIASSTFGSPLLHTPEPPKNGISVLPILKQGPGNSPIVIIPSSGVPNEYLPEDELIIRKYLQQRRQPDVNQNMNDE</sequence>
<feature type="compositionally biased region" description="Low complexity" evidence="1">
    <location>
        <begin position="72"/>
        <end position="93"/>
    </location>
</feature>
<feature type="transmembrane region" description="Helical" evidence="2">
    <location>
        <begin position="189"/>
        <end position="210"/>
    </location>
</feature>
<gene>
    <name evidence="4" type="ORF">AFUS01_LOCUS44832</name>
</gene>
<feature type="region of interest" description="Disordered" evidence="1">
    <location>
        <begin position="31"/>
        <end position="56"/>
    </location>
</feature>
<evidence type="ECO:0000256" key="2">
    <source>
        <dbReference type="SAM" id="Phobius"/>
    </source>
</evidence>
<dbReference type="EMBL" id="CAJVCH010570630">
    <property type="protein sequence ID" value="CAG7835466.1"/>
    <property type="molecule type" value="Genomic_DNA"/>
</dbReference>
<keyword evidence="3" id="KW-0732">Signal</keyword>
<name>A0A8J2LQ86_9HEXA</name>
<accession>A0A8J2LQ86</accession>
<comment type="caution">
    <text evidence="4">The sequence shown here is derived from an EMBL/GenBank/DDBJ whole genome shotgun (WGS) entry which is preliminary data.</text>
</comment>
<feature type="compositionally biased region" description="Acidic residues" evidence="1">
    <location>
        <begin position="94"/>
        <end position="109"/>
    </location>
</feature>
<feature type="chain" id="PRO_5035173738" evidence="3">
    <location>
        <begin position="24"/>
        <end position="343"/>
    </location>
</feature>
<dbReference type="AlphaFoldDB" id="A0A8J2LQ86"/>
<feature type="compositionally biased region" description="Low complexity" evidence="1">
    <location>
        <begin position="176"/>
        <end position="185"/>
    </location>
</feature>
<evidence type="ECO:0000313" key="4">
    <source>
        <dbReference type="EMBL" id="CAG7835466.1"/>
    </source>
</evidence>
<feature type="transmembrane region" description="Helical" evidence="2">
    <location>
        <begin position="260"/>
        <end position="279"/>
    </location>
</feature>
<organism evidence="4 5">
    <name type="scientific">Allacma fusca</name>
    <dbReference type="NCBI Taxonomy" id="39272"/>
    <lineage>
        <taxon>Eukaryota</taxon>
        <taxon>Metazoa</taxon>
        <taxon>Ecdysozoa</taxon>
        <taxon>Arthropoda</taxon>
        <taxon>Hexapoda</taxon>
        <taxon>Collembola</taxon>
        <taxon>Symphypleona</taxon>
        <taxon>Sminthuridae</taxon>
        <taxon>Allacma</taxon>
    </lineage>
</organism>
<keyword evidence="5" id="KW-1185">Reference proteome</keyword>
<keyword evidence="2" id="KW-1133">Transmembrane helix</keyword>
<reference evidence="4" key="1">
    <citation type="submission" date="2021-06" db="EMBL/GenBank/DDBJ databases">
        <authorList>
            <person name="Hodson N. C."/>
            <person name="Mongue J. A."/>
            <person name="Jaron S. K."/>
        </authorList>
    </citation>
    <scope>NUCLEOTIDE SEQUENCE</scope>
</reference>
<evidence type="ECO:0000313" key="5">
    <source>
        <dbReference type="Proteomes" id="UP000708208"/>
    </source>
</evidence>
<proteinExistence type="predicted"/>